<feature type="domain" description="ATPase BadF/BadG/BcrA/BcrD type" evidence="1">
    <location>
        <begin position="5"/>
        <end position="269"/>
    </location>
</feature>
<dbReference type="PANTHER" id="PTHR43190">
    <property type="entry name" value="N-ACETYL-D-GLUCOSAMINE KINASE"/>
    <property type="match status" value="1"/>
</dbReference>
<evidence type="ECO:0000259" key="1">
    <source>
        <dbReference type="Pfam" id="PF01869"/>
    </source>
</evidence>
<dbReference type="InterPro" id="IPR002731">
    <property type="entry name" value="ATPase_BadF"/>
</dbReference>
<dbReference type="Gene3D" id="3.30.420.40">
    <property type="match status" value="2"/>
</dbReference>
<sequence>MNYLLGIDAGGTKTIVSLYKVDGHLLEQIIVGPANVYVDYENGMQTIKAALATIFQKYPAENCSLILIGIAGLRASQKRQEIEDYLSQFAIPFDLVSDIELAYYAILDGVSEGVLTLAGTGSVTLLKTERAFSYFGGWGQILCDDGSAYHIGLEALKTLAKHEECSNVKDVMLETLSKHLKSHSVADIIKQVQMMNKRQIASLAQLVDSYADQSLLAQEILVKAGRALAKQTSRAIDFAAKSQDTEISLVGLTGSVLIHSQTVRETLKQDLLHTYPQLRFKLSDISDHTKAVVNLYQERTK</sequence>
<reference evidence="2" key="2">
    <citation type="journal article" date="2023" name="Curr. Microbiol.">
        <title>Granulicatella seriolae sp. nov., a Novel Facultative Anaerobe Isolated from Yellowtail Marine Fish.</title>
        <authorList>
            <person name="Lee M."/>
            <person name="Choi Y.J."/>
            <person name="Farooq A."/>
            <person name="Jeong J.B."/>
            <person name="Jung M.Y."/>
        </authorList>
    </citation>
    <scope>NUCLEOTIDE SEQUENCE</scope>
    <source>
        <strain evidence="2">S8</strain>
    </source>
</reference>
<dbReference type="InterPro" id="IPR043129">
    <property type="entry name" value="ATPase_NBD"/>
</dbReference>
<gene>
    <name evidence="2" type="ORF">NPA36_03005</name>
</gene>
<dbReference type="RefSeq" id="WP_256944625.1">
    <property type="nucleotide sequence ID" value="NZ_JANHNZ010000002.1"/>
</dbReference>
<protein>
    <recommendedName>
        <fullName evidence="1">ATPase BadF/BadG/BcrA/BcrD type domain-containing protein</fullName>
    </recommendedName>
</protein>
<reference evidence="2" key="1">
    <citation type="submission" date="2022-07" db="EMBL/GenBank/DDBJ databases">
        <authorList>
            <person name="Jung M.-Y."/>
            <person name="Lee M."/>
        </authorList>
    </citation>
    <scope>NUCLEOTIDE SEQUENCE</scope>
    <source>
        <strain evidence="2">S8</strain>
    </source>
</reference>
<evidence type="ECO:0000313" key="3">
    <source>
        <dbReference type="Proteomes" id="UP001059480"/>
    </source>
</evidence>
<organism evidence="2 3">
    <name type="scientific">Granulicatella seriolae</name>
    <dbReference type="NCBI Taxonomy" id="2967226"/>
    <lineage>
        <taxon>Bacteria</taxon>
        <taxon>Bacillati</taxon>
        <taxon>Bacillota</taxon>
        <taxon>Bacilli</taxon>
        <taxon>Lactobacillales</taxon>
        <taxon>Carnobacteriaceae</taxon>
        <taxon>Granulicatella</taxon>
    </lineage>
</organism>
<dbReference type="SUPFAM" id="SSF53067">
    <property type="entry name" value="Actin-like ATPase domain"/>
    <property type="match status" value="2"/>
</dbReference>
<comment type="caution">
    <text evidence="2">The sequence shown here is derived from an EMBL/GenBank/DDBJ whole genome shotgun (WGS) entry which is preliminary data.</text>
</comment>
<dbReference type="InterPro" id="IPR052519">
    <property type="entry name" value="Euk-type_GlcNAc_Kinase"/>
</dbReference>
<evidence type="ECO:0000313" key="2">
    <source>
        <dbReference type="EMBL" id="MCQ9209511.1"/>
    </source>
</evidence>
<keyword evidence="3" id="KW-1185">Reference proteome</keyword>
<dbReference type="PANTHER" id="PTHR43190:SF3">
    <property type="entry name" value="N-ACETYL-D-GLUCOSAMINE KINASE"/>
    <property type="match status" value="1"/>
</dbReference>
<dbReference type="EMBL" id="JANHNZ010000002">
    <property type="protein sequence ID" value="MCQ9209511.1"/>
    <property type="molecule type" value="Genomic_DNA"/>
</dbReference>
<proteinExistence type="predicted"/>
<dbReference type="Proteomes" id="UP001059480">
    <property type="component" value="Unassembled WGS sequence"/>
</dbReference>
<name>A0ABT1WM10_9LACT</name>
<dbReference type="Pfam" id="PF01869">
    <property type="entry name" value="BcrAD_BadFG"/>
    <property type="match status" value="1"/>
</dbReference>
<accession>A0ABT1WM10</accession>
<dbReference type="CDD" id="cd24007">
    <property type="entry name" value="ASKHA_NBD_eukNAGK-like"/>
    <property type="match status" value="1"/>
</dbReference>
<reference evidence="2" key="3">
    <citation type="journal article" date="2023" name="Microbiol. Resour. Announc.">
        <title>Draft Genome Sequence of Granulicatella sp. Strain S8, Isolated from a Marine Fish, Seriola quinqueradiata.</title>
        <authorList>
            <person name="Lee M."/>
            <person name="Farooq A."/>
            <person name="Jeong J.B."/>
            <person name="Jung M.Y."/>
        </authorList>
    </citation>
    <scope>NUCLEOTIDE SEQUENCE</scope>
    <source>
        <strain evidence="2">S8</strain>
    </source>
</reference>